<name>A0AAP4DTY3_9LACT</name>
<dbReference type="AlphaFoldDB" id="A0AAP4DTY3"/>
<reference evidence="1" key="2">
    <citation type="journal article" date="2023" name="Food Microbiol.">
        <title>Evaluation of the fermentation potential of lactic acid bacteria isolated from herbs, fruits and vegetables as starter cultures in nut-based milk alternatives.</title>
        <authorList>
            <person name="Huang W."/>
            <person name="Dong A."/>
            <person name="Pham H.T."/>
            <person name="Zhou C."/>
            <person name="Huo Z."/>
            <person name="Watjen A.P."/>
            <person name="Prakash S."/>
            <person name="Bang-Berthelsen C.H."/>
            <person name="Turner M.S."/>
        </authorList>
    </citation>
    <scope>NUCLEOTIDE SEQUENCE</scope>
    <source>
        <strain evidence="1">54</strain>
    </source>
</reference>
<dbReference type="Proteomes" id="UP001152598">
    <property type="component" value="Unassembled WGS sequence"/>
</dbReference>
<reference evidence="1" key="1">
    <citation type="submission" date="2022-10" db="EMBL/GenBank/DDBJ databases">
        <authorList>
            <person name="Turner M.S."/>
            <person name="Huang W."/>
        </authorList>
    </citation>
    <scope>NUCLEOTIDE SEQUENCE</scope>
    <source>
        <strain evidence="1">54</strain>
    </source>
</reference>
<organism evidence="1 2">
    <name type="scientific">Lactococcus lactis</name>
    <dbReference type="NCBI Taxonomy" id="1358"/>
    <lineage>
        <taxon>Bacteria</taxon>
        <taxon>Bacillati</taxon>
        <taxon>Bacillota</taxon>
        <taxon>Bacilli</taxon>
        <taxon>Lactobacillales</taxon>
        <taxon>Streptococcaceae</taxon>
        <taxon>Lactococcus</taxon>
    </lineage>
</organism>
<protein>
    <submittedName>
        <fullName evidence="1">Uncharacterized protein</fullName>
    </submittedName>
</protein>
<sequence length="188" mass="21181">MDYKRMTNEALIELLEEKGINYSGATKKDEYIELLNNMLDGNVESVENSEPEDTELQGLVGTIKSALKVEKTVTKSKEDPTAYLKGRDYGELTAGERLIIREKSVIYESADSGVTVKVNDRLATNWRIVKLADTSYSKLLKGETYVLSQEDFDVLKNEKVKVKTEATKNKCCGQARYEEVPLLEVVND</sequence>
<accession>A0AAP4DTY3</accession>
<comment type="caution">
    <text evidence="1">The sequence shown here is derived from an EMBL/GenBank/DDBJ whole genome shotgun (WGS) entry which is preliminary data.</text>
</comment>
<evidence type="ECO:0000313" key="1">
    <source>
        <dbReference type="EMBL" id="MDG4976383.1"/>
    </source>
</evidence>
<evidence type="ECO:0000313" key="2">
    <source>
        <dbReference type="Proteomes" id="UP001152598"/>
    </source>
</evidence>
<gene>
    <name evidence="1" type="ORF">OGZ50_06510</name>
</gene>
<dbReference type="RefSeq" id="WP_278200789.1">
    <property type="nucleotide sequence ID" value="NZ_JAOWLT010000002.1"/>
</dbReference>
<dbReference type="EMBL" id="JAOWLV010000003">
    <property type="protein sequence ID" value="MDG4976383.1"/>
    <property type="molecule type" value="Genomic_DNA"/>
</dbReference>
<proteinExistence type="predicted"/>